<evidence type="ECO:0000256" key="1">
    <source>
        <dbReference type="SAM" id="SignalP"/>
    </source>
</evidence>
<protein>
    <submittedName>
        <fullName evidence="2">Putative methyltransferase</fullName>
    </submittedName>
</protein>
<dbReference type="GO" id="GO:0032259">
    <property type="term" value="P:methylation"/>
    <property type="evidence" value="ECO:0007669"/>
    <property type="project" value="UniProtKB-KW"/>
</dbReference>
<reference evidence="2 3" key="1">
    <citation type="submission" date="2018-06" db="EMBL/GenBank/DDBJ databases">
        <title>Genomic Encyclopedia of Type Strains, Phase IV (KMG-IV): sequencing the most valuable type-strain genomes for metagenomic binning, comparative biology and taxonomic classification.</title>
        <authorList>
            <person name="Goeker M."/>
        </authorList>
    </citation>
    <scope>NUCLEOTIDE SEQUENCE [LARGE SCALE GENOMIC DNA]</scope>
    <source>
        <strain evidence="2 3">DSM 24032</strain>
    </source>
</reference>
<keyword evidence="3" id="KW-1185">Reference proteome</keyword>
<dbReference type="EMBL" id="QNRT01000006">
    <property type="protein sequence ID" value="RBP48533.1"/>
    <property type="molecule type" value="Genomic_DNA"/>
</dbReference>
<dbReference type="SUPFAM" id="SSF53335">
    <property type="entry name" value="S-adenosyl-L-methionine-dependent methyltransferases"/>
    <property type="match status" value="1"/>
</dbReference>
<name>A0A395JFF4_9GAMM</name>
<accession>A0A395JFF4</accession>
<organism evidence="2 3">
    <name type="scientific">Arenicella xantha</name>
    <dbReference type="NCBI Taxonomy" id="644221"/>
    <lineage>
        <taxon>Bacteria</taxon>
        <taxon>Pseudomonadati</taxon>
        <taxon>Pseudomonadota</taxon>
        <taxon>Gammaproteobacteria</taxon>
        <taxon>Arenicellales</taxon>
        <taxon>Arenicellaceae</taxon>
        <taxon>Arenicella</taxon>
    </lineage>
</organism>
<dbReference type="InterPro" id="IPR016980">
    <property type="entry name" value="S-AdoMet-dep_MeTrfase_Alr7345"/>
</dbReference>
<proteinExistence type="predicted"/>
<dbReference type="OrthoDB" id="9801692at2"/>
<dbReference type="PIRSF" id="PIRSF031679">
    <property type="entry name" value="Mtase_Alr7345_prd"/>
    <property type="match status" value="1"/>
</dbReference>
<feature type="signal peptide" evidence="1">
    <location>
        <begin position="1"/>
        <end position="17"/>
    </location>
</feature>
<gene>
    <name evidence="2" type="ORF">DFR28_10618</name>
</gene>
<keyword evidence="1" id="KW-0732">Signal</keyword>
<evidence type="ECO:0000313" key="2">
    <source>
        <dbReference type="EMBL" id="RBP48533.1"/>
    </source>
</evidence>
<dbReference type="Proteomes" id="UP000253083">
    <property type="component" value="Unassembled WGS sequence"/>
</dbReference>
<dbReference type="InParanoid" id="A0A395JFF4"/>
<keyword evidence="2" id="KW-0808">Transferase</keyword>
<sequence>MRFLLLPLLLMSLTAQAQDEPSPFETKLAVAMQSELRSDDEKARDANRRPVETLSFFGIEPNMKVLELIPGGGWYTKLLAPTLRDEGSLTVAIGTSRIKDNLITQAGMDKINILDAEYEITDGSEPRLRTINAFEFGASGFDAILTFRNMHNFDAAGRKNINDAAFKSLKPGGIYGVVDHTRRHMEPFGSENRRRVDPVQIIKEALDSGFEFVAFSDLHYKADDELRYEVGRKSVTGNTDRFTLKFRKPN</sequence>
<dbReference type="InterPro" id="IPR029063">
    <property type="entry name" value="SAM-dependent_MTases_sf"/>
</dbReference>
<comment type="caution">
    <text evidence="2">The sequence shown here is derived from an EMBL/GenBank/DDBJ whole genome shotgun (WGS) entry which is preliminary data.</text>
</comment>
<evidence type="ECO:0000313" key="3">
    <source>
        <dbReference type="Proteomes" id="UP000253083"/>
    </source>
</evidence>
<dbReference type="Gene3D" id="3.40.50.150">
    <property type="entry name" value="Vaccinia Virus protein VP39"/>
    <property type="match status" value="1"/>
</dbReference>
<dbReference type="RefSeq" id="WP_113955569.1">
    <property type="nucleotide sequence ID" value="NZ_QNRT01000006.1"/>
</dbReference>
<feature type="chain" id="PRO_5017466313" evidence="1">
    <location>
        <begin position="18"/>
        <end position="250"/>
    </location>
</feature>
<keyword evidence="2" id="KW-0489">Methyltransferase</keyword>
<dbReference type="GO" id="GO:0008168">
    <property type="term" value="F:methyltransferase activity"/>
    <property type="evidence" value="ECO:0007669"/>
    <property type="project" value="UniProtKB-KW"/>
</dbReference>
<dbReference type="AlphaFoldDB" id="A0A395JFF4"/>